<dbReference type="InterPro" id="IPR002641">
    <property type="entry name" value="PNPLA_dom"/>
</dbReference>
<evidence type="ECO:0000259" key="5">
    <source>
        <dbReference type="PROSITE" id="PS51635"/>
    </source>
</evidence>
<dbReference type="RefSeq" id="WP_234866087.1">
    <property type="nucleotide sequence ID" value="NZ_JAKEVY010000002.1"/>
</dbReference>
<dbReference type="PANTHER" id="PTHR14226">
    <property type="entry name" value="NEUROPATHY TARGET ESTERASE/SWISS CHEESE D.MELANOGASTER"/>
    <property type="match status" value="1"/>
</dbReference>
<evidence type="ECO:0000313" key="6">
    <source>
        <dbReference type="EMBL" id="MCF1715138.1"/>
    </source>
</evidence>
<dbReference type="CDD" id="cd07205">
    <property type="entry name" value="Pat_PNPLA6_PNPLA7_NTE1_like"/>
    <property type="match status" value="1"/>
</dbReference>
<keyword evidence="7" id="KW-1185">Reference proteome</keyword>
<protein>
    <submittedName>
        <fullName evidence="6">Patatin-like phospholipase family protein</fullName>
    </submittedName>
</protein>
<sequence length="756" mass="85048">MKPWWISGIILLLLFTPYYNLQAQTGKQRPKIGLTLSGGGAKGLAHIGILKAIDSAGLQIDYVTGTSMGAIVGSLYAIGYSGDSILQIARNMDWNVLLSNRSSLQAFIMEEKNEYGRYALELPMENGRFRIPSGVLEAEELWLKFNELYNPVYGVKDFNQFKRPFKCIATDLETGDAVVLDRGDLISAVRSSMAIPSVFTAVELDGKKLVDGGLIRNFPVSDVRNMGAEIVIGSSVSSGLLSAEKITSPVQILMQIAFFKEANLSKQEVALTDYYIEHPVSNFTAGSFNSSDSILAIGLQMGDLHYPYFKKLADSLNAIYGPPAKVEFPLVREKVTIRHIINDSLRYITKPFLRRMLGLKEGSAYTVKEMEDAIRQAYGTRYFNRLYYQLEPVEGEEGVADMHLIAEENAPVTAKLAVHFNTLSDMSLIVNLSFRDYLGKQSRTSIGAAISENFRFRAEHSQVFGTPKVPLAWISEYYFERQEFPTYNNYKASGLGRELSTSIDTRLQLAYKRRQSYALGIHWERASFKPLTEALQTVEGRIRYLQGYLRYEYNSHDRLFLPRRGTYTLFEPSIIFAQQPNAIFYVAGEPILNIDSIGLSFGSFARLRFQIQKVIPIRKRSYLTLQGEAAGNFNASQFLFHDFLVGGMKPIMRNQVSFAGIQDAALTTNSLIKGAANWRYQITGAVYTALTFNLMYTSFLKQPIEAQSNRLLSGYAFTLGIDSPIGPLEFSLMYGGQSRFIRNYVNLGFRFSRQMF</sequence>
<proteinExistence type="predicted"/>
<dbReference type="EMBL" id="JAKEVY010000002">
    <property type="protein sequence ID" value="MCF1715138.1"/>
    <property type="molecule type" value="Genomic_DNA"/>
</dbReference>
<dbReference type="PROSITE" id="PS51635">
    <property type="entry name" value="PNPLA"/>
    <property type="match status" value="1"/>
</dbReference>
<dbReference type="Proteomes" id="UP001200145">
    <property type="component" value="Unassembled WGS sequence"/>
</dbReference>
<dbReference type="InterPro" id="IPR016035">
    <property type="entry name" value="Acyl_Trfase/lysoPLipase"/>
</dbReference>
<feature type="active site" description="Proton acceptor" evidence="4">
    <location>
        <position position="211"/>
    </location>
</feature>
<organism evidence="6 7">
    <name type="scientific">Flavihumibacter fluminis</name>
    <dbReference type="NCBI Taxonomy" id="2909236"/>
    <lineage>
        <taxon>Bacteria</taxon>
        <taxon>Pseudomonadati</taxon>
        <taxon>Bacteroidota</taxon>
        <taxon>Chitinophagia</taxon>
        <taxon>Chitinophagales</taxon>
        <taxon>Chitinophagaceae</taxon>
        <taxon>Flavihumibacter</taxon>
    </lineage>
</organism>
<keyword evidence="2 4" id="KW-0442">Lipid degradation</keyword>
<dbReference type="Pfam" id="PF19143">
    <property type="entry name" value="Omp85_2"/>
    <property type="match status" value="1"/>
</dbReference>
<feature type="short sequence motif" description="GXGXXG" evidence="4">
    <location>
        <begin position="38"/>
        <end position="43"/>
    </location>
</feature>
<evidence type="ECO:0000256" key="2">
    <source>
        <dbReference type="ARBA" id="ARBA00022963"/>
    </source>
</evidence>
<comment type="caution">
    <text evidence="6">The sequence shown here is derived from an EMBL/GenBank/DDBJ whole genome shotgun (WGS) entry which is preliminary data.</text>
</comment>
<feature type="short sequence motif" description="GXSXG" evidence="4">
    <location>
        <begin position="65"/>
        <end position="69"/>
    </location>
</feature>
<dbReference type="Pfam" id="PF01734">
    <property type="entry name" value="Patatin"/>
    <property type="match status" value="1"/>
</dbReference>
<keyword evidence="3 4" id="KW-0443">Lipid metabolism</keyword>
<dbReference type="PANTHER" id="PTHR14226:SF76">
    <property type="entry name" value="NTE FAMILY PROTEIN RSSA"/>
    <property type="match status" value="1"/>
</dbReference>
<dbReference type="InterPro" id="IPR043864">
    <property type="entry name" value="Omp85-like_dom"/>
</dbReference>
<dbReference type="Gene3D" id="3.10.20.310">
    <property type="entry name" value="membrane protein fhac"/>
    <property type="match status" value="1"/>
</dbReference>
<evidence type="ECO:0000256" key="4">
    <source>
        <dbReference type="PROSITE-ProRule" id="PRU01161"/>
    </source>
</evidence>
<feature type="active site" description="Nucleophile" evidence="4">
    <location>
        <position position="67"/>
    </location>
</feature>
<accession>A0ABS9BHG0</accession>
<reference evidence="6 7" key="1">
    <citation type="submission" date="2022-01" db="EMBL/GenBank/DDBJ databases">
        <title>Flavihumibacter sp. nov., isolated from sediment of a river.</title>
        <authorList>
            <person name="Liu H."/>
        </authorList>
    </citation>
    <scope>NUCLEOTIDE SEQUENCE [LARGE SCALE GENOMIC DNA]</scope>
    <source>
        <strain evidence="6 7">RY-1</strain>
    </source>
</reference>
<evidence type="ECO:0000256" key="1">
    <source>
        <dbReference type="ARBA" id="ARBA00022801"/>
    </source>
</evidence>
<feature type="short sequence motif" description="DGA/G" evidence="4">
    <location>
        <begin position="211"/>
        <end position="213"/>
    </location>
</feature>
<dbReference type="SUPFAM" id="SSF52151">
    <property type="entry name" value="FabD/lysophospholipase-like"/>
    <property type="match status" value="1"/>
</dbReference>
<name>A0ABS9BHG0_9BACT</name>
<evidence type="ECO:0000256" key="3">
    <source>
        <dbReference type="ARBA" id="ARBA00023098"/>
    </source>
</evidence>
<dbReference type="InterPro" id="IPR050301">
    <property type="entry name" value="NTE"/>
</dbReference>
<feature type="domain" description="PNPLA" evidence="5">
    <location>
        <begin position="34"/>
        <end position="224"/>
    </location>
</feature>
<dbReference type="Gene3D" id="3.40.1090.10">
    <property type="entry name" value="Cytosolic phospholipase A2 catalytic domain"/>
    <property type="match status" value="2"/>
</dbReference>
<gene>
    <name evidence="6" type="ORF">L0U88_10930</name>
</gene>
<keyword evidence="1 4" id="KW-0378">Hydrolase</keyword>
<evidence type="ECO:0000313" key="7">
    <source>
        <dbReference type="Proteomes" id="UP001200145"/>
    </source>
</evidence>